<dbReference type="SUPFAM" id="SSF51735">
    <property type="entry name" value="NAD(P)-binding Rossmann-fold domains"/>
    <property type="match status" value="1"/>
</dbReference>
<proteinExistence type="inferred from homology"/>
<evidence type="ECO:0000256" key="3">
    <source>
        <dbReference type="ARBA" id="ARBA00012929"/>
    </source>
</evidence>
<evidence type="ECO:0000256" key="1">
    <source>
        <dbReference type="ARBA" id="ARBA00004781"/>
    </source>
</evidence>
<dbReference type="EMBL" id="VLKO01000016">
    <property type="protein sequence ID" value="TWH99134.1"/>
    <property type="molecule type" value="Genomic_DNA"/>
</dbReference>
<dbReference type="InterPro" id="IPR029903">
    <property type="entry name" value="RmlD-like-bd"/>
</dbReference>
<evidence type="ECO:0000313" key="8">
    <source>
        <dbReference type="EMBL" id="TWH99134.1"/>
    </source>
</evidence>
<accession>A0ABY3FJL7</accession>
<dbReference type="Gene3D" id="3.40.50.720">
    <property type="entry name" value="NAD(P)-binding Rossmann-like Domain"/>
    <property type="match status" value="1"/>
</dbReference>
<evidence type="ECO:0000256" key="4">
    <source>
        <dbReference type="ARBA" id="ARBA00017099"/>
    </source>
</evidence>
<comment type="pathway">
    <text evidence="1 6">Carbohydrate biosynthesis; dTDP-L-rhamnose biosynthesis.</text>
</comment>
<dbReference type="NCBIfam" id="TIGR01214">
    <property type="entry name" value="rmlD"/>
    <property type="match status" value="1"/>
</dbReference>
<dbReference type="Gene3D" id="3.90.25.10">
    <property type="entry name" value="UDP-galactose 4-epimerase, domain 1"/>
    <property type="match status" value="1"/>
</dbReference>
<dbReference type="InterPro" id="IPR005913">
    <property type="entry name" value="dTDP_dehydrorham_reduct"/>
</dbReference>
<dbReference type="Proteomes" id="UP000317519">
    <property type="component" value="Unassembled WGS sequence"/>
</dbReference>
<dbReference type="RefSeq" id="WP_144894251.1">
    <property type="nucleotide sequence ID" value="NZ_VLKO01000016.1"/>
</dbReference>
<keyword evidence="9" id="KW-1185">Reference proteome</keyword>
<dbReference type="PANTHER" id="PTHR10491:SF4">
    <property type="entry name" value="METHIONINE ADENOSYLTRANSFERASE 2 SUBUNIT BETA"/>
    <property type="match status" value="1"/>
</dbReference>
<organism evidence="8 9">
    <name type="scientific">Flavobacterium tiangeerense</name>
    <dbReference type="NCBI Taxonomy" id="459471"/>
    <lineage>
        <taxon>Bacteria</taxon>
        <taxon>Pseudomonadati</taxon>
        <taxon>Bacteroidota</taxon>
        <taxon>Flavobacteriia</taxon>
        <taxon>Flavobacteriales</taxon>
        <taxon>Flavobacteriaceae</taxon>
        <taxon>Flavobacterium</taxon>
    </lineage>
</organism>
<dbReference type="PANTHER" id="PTHR10491">
    <property type="entry name" value="DTDP-4-DEHYDRORHAMNOSE REDUCTASE"/>
    <property type="match status" value="1"/>
</dbReference>
<comment type="caution">
    <text evidence="8">The sequence shown here is derived from an EMBL/GenBank/DDBJ whole genome shotgun (WGS) entry which is preliminary data.</text>
</comment>
<keyword evidence="6" id="KW-0521">NADP</keyword>
<evidence type="ECO:0000313" key="9">
    <source>
        <dbReference type="Proteomes" id="UP000317519"/>
    </source>
</evidence>
<dbReference type="CDD" id="cd05254">
    <property type="entry name" value="dTDP_HR_like_SDR_e"/>
    <property type="match status" value="1"/>
</dbReference>
<reference evidence="8 9" key="1">
    <citation type="journal article" date="2015" name="Stand. Genomic Sci.">
        <title>Genomic Encyclopedia of Bacterial and Archaeal Type Strains, Phase III: the genomes of soil and plant-associated and newly described type strains.</title>
        <authorList>
            <person name="Whitman W.B."/>
            <person name="Woyke T."/>
            <person name="Klenk H.P."/>
            <person name="Zhou Y."/>
            <person name="Lilburn T.G."/>
            <person name="Beck B.J."/>
            <person name="De Vos P."/>
            <person name="Vandamme P."/>
            <person name="Eisen J.A."/>
            <person name="Garrity G."/>
            <person name="Hugenholtz P."/>
            <person name="Kyrpides N.C."/>
        </authorList>
    </citation>
    <scope>NUCLEOTIDE SEQUENCE [LARGE SCALE GENOMIC DNA]</scope>
    <source>
        <strain evidence="8 9">CGMCC 1.6847</strain>
    </source>
</reference>
<feature type="domain" description="RmlD-like substrate binding" evidence="7">
    <location>
        <begin position="3"/>
        <end position="283"/>
    </location>
</feature>
<protein>
    <recommendedName>
        <fullName evidence="4 6">dTDP-4-dehydrorhamnose reductase</fullName>
        <ecNumber evidence="3 6">1.1.1.133</ecNumber>
    </recommendedName>
</protein>
<comment type="similarity">
    <text evidence="2 6">Belongs to the dTDP-4-dehydrorhamnose reductase family.</text>
</comment>
<name>A0ABY3FJL7_9FLAO</name>
<evidence type="ECO:0000259" key="7">
    <source>
        <dbReference type="Pfam" id="PF04321"/>
    </source>
</evidence>
<evidence type="ECO:0000256" key="2">
    <source>
        <dbReference type="ARBA" id="ARBA00010944"/>
    </source>
</evidence>
<gene>
    <name evidence="8" type="ORF">IQ05_03129</name>
</gene>
<evidence type="ECO:0000256" key="5">
    <source>
        <dbReference type="ARBA" id="ARBA00048200"/>
    </source>
</evidence>
<keyword evidence="6" id="KW-0560">Oxidoreductase</keyword>
<dbReference type="Pfam" id="PF04321">
    <property type="entry name" value="RmlD_sub_bind"/>
    <property type="match status" value="1"/>
</dbReference>
<dbReference type="EC" id="1.1.1.133" evidence="3 6"/>
<comment type="catalytic activity">
    <reaction evidence="5">
        <text>dTDP-beta-L-rhamnose + NADP(+) = dTDP-4-dehydro-beta-L-rhamnose + NADPH + H(+)</text>
        <dbReference type="Rhea" id="RHEA:21796"/>
        <dbReference type="ChEBI" id="CHEBI:15378"/>
        <dbReference type="ChEBI" id="CHEBI:57510"/>
        <dbReference type="ChEBI" id="CHEBI:57783"/>
        <dbReference type="ChEBI" id="CHEBI:58349"/>
        <dbReference type="ChEBI" id="CHEBI:62830"/>
        <dbReference type="EC" id="1.1.1.133"/>
    </reaction>
</comment>
<evidence type="ECO:0000256" key="6">
    <source>
        <dbReference type="RuleBase" id="RU364082"/>
    </source>
</evidence>
<dbReference type="InterPro" id="IPR036291">
    <property type="entry name" value="NAD(P)-bd_dom_sf"/>
</dbReference>
<comment type="function">
    <text evidence="6">Catalyzes the reduction of dTDP-6-deoxy-L-lyxo-4-hexulose to yield dTDP-L-rhamnose.</text>
</comment>
<sequence length="285" mass="32021">MKKILITGGTGQLGSELKVLAMGLSQYEFVFPDRSQLNLEQTESIVGFLEDIKPDCIINCAAYTAVDQAEQEPEIADAINHLAVCILAEWSFEHKAQFLHVSTDYVFEGTAVFPLKEEDATNPQNEYGKSKLKGEIAAIDANPETIIIRTSWVYSQFGANFVKTMLRLMQERDRLNVVQDQIGSPTYAKDLAEGILHIINTEEWQPGTYHYSNEGIISWFEFAIDIKEIAGRKCELFGISSASYPTPAKRPAYSLLNTAKIKNTFGITIPHYRDSLEKCIEQLIK</sequence>